<organism evidence="1 2">
    <name type="scientific">Allosphingosinicella ginsenosidimutans</name>
    <dbReference type="NCBI Taxonomy" id="1176539"/>
    <lineage>
        <taxon>Bacteria</taxon>
        <taxon>Pseudomonadati</taxon>
        <taxon>Pseudomonadota</taxon>
        <taxon>Alphaproteobacteria</taxon>
        <taxon>Sphingomonadales</taxon>
        <taxon>Sphingomonadaceae</taxon>
        <taxon>Allosphingosinicella</taxon>
    </lineage>
</organism>
<dbReference type="EMBL" id="VOQQ01000001">
    <property type="protein sequence ID" value="TXC62640.1"/>
    <property type="molecule type" value="Genomic_DNA"/>
</dbReference>
<dbReference type="OrthoDB" id="9806005at2"/>
<evidence type="ECO:0000313" key="2">
    <source>
        <dbReference type="Proteomes" id="UP000321249"/>
    </source>
</evidence>
<protein>
    <submittedName>
        <fullName evidence="1">N-acetyltransferase</fullName>
    </submittedName>
</protein>
<sequence>MSQSPVAVRPVRSKADKKAFIDLAYRLNADDPNWVPPLKDEVNGLITPDKNPWFEHGEAQFFLAERAGRIVGRISAQVDRLVLEHMGAGLGQWGMFEGEDEETFRALIAAAEGWLREKGMTRSMGPFSLGIWDEPGLLIEGHDHPPMVMMGHNKAAYEPWVEAAGYAKAKDLYTFELDVTKQFPPLVQRIVAAGEKNPRIRLRDVDKSRFDEEAALILSILNDAWSTNWGFIPLTDAEIAFAGKKLKPIVFGDMIRIAELESDGVWEPVAFMMTLPDLNLLMKDLGGELFPFGWAKLLWRLHRKRFAQARVPLMGVVKRLQASRLASQLAFMLIETIRAGTVAHYGTTRGEVGWVLEDNGPMISIAEAIDSRRNRTYRIYEKAL</sequence>
<accession>A0A5C6TR39</accession>
<gene>
    <name evidence="1" type="ORF">FRZ32_02580</name>
</gene>
<dbReference type="PANTHER" id="PTHR41368:SF1">
    <property type="entry name" value="PROTEIN YGHO"/>
    <property type="match status" value="1"/>
</dbReference>
<dbReference type="Proteomes" id="UP000321249">
    <property type="component" value="Unassembled WGS sequence"/>
</dbReference>
<dbReference type="InterPro" id="IPR039968">
    <property type="entry name" value="BcerS-like"/>
</dbReference>
<comment type="caution">
    <text evidence="1">The sequence shown here is derived from an EMBL/GenBank/DDBJ whole genome shotgun (WGS) entry which is preliminary data.</text>
</comment>
<dbReference type="PANTHER" id="PTHR41368">
    <property type="entry name" value="PROTEIN YGHO"/>
    <property type="match status" value="1"/>
</dbReference>
<name>A0A5C6TR39_9SPHN</name>
<proteinExistence type="predicted"/>
<dbReference type="AlphaFoldDB" id="A0A5C6TR39"/>
<dbReference type="SUPFAM" id="SSF55729">
    <property type="entry name" value="Acyl-CoA N-acyltransferases (Nat)"/>
    <property type="match status" value="1"/>
</dbReference>
<reference evidence="1 2" key="1">
    <citation type="journal article" date="2015" name="J. Microbiol.">
        <title>Sphingosinicella ginsenosidimutans sp. nov., with ginsenoside converting activity.</title>
        <authorList>
            <person name="Kim J.K."/>
            <person name="Kang M.S."/>
            <person name="Park S.C."/>
            <person name="Kim K.M."/>
            <person name="Choi K."/>
            <person name="Yoon M.H."/>
            <person name="Im W.T."/>
        </authorList>
    </citation>
    <scope>NUCLEOTIDE SEQUENCE [LARGE SCALE GENOMIC DNA]</scope>
    <source>
        <strain evidence="1 2">BS-11</strain>
    </source>
</reference>
<dbReference type="Gene3D" id="3.40.630.30">
    <property type="match status" value="1"/>
</dbReference>
<dbReference type="RefSeq" id="WP_147042028.1">
    <property type="nucleotide sequence ID" value="NZ_BAABIR010000002.1"/>
</dbReference>
<dbReference type="InterPro" id="IPR016181">
    <property type="entry name" value="Acyl_CoA_acyltransferase"/>
</dbReference>
<keyword evidence="1" id="KW-0808">Transferase</keyword>
<keyword evidence="2" id="KW-1185">Reference proteome</keyword>
<evidence type="ECO:0000313" key="1">
    <source>
        <dbReference type="EMBL" id="TXC62640.1"/>
    </source>
</evidence>
<dbReference type="GO" id="GO:0016740">
    <property type="term" value="F:transferase activity"/>
    <property type="evidence" value="ECO:0007669"/>
    <property type="project" value="UniProtKB-KW"/>
</dbReference>